<dbReference type="STRING" id="1122252.SAMN05660443_0837"/>
<keyword evidence="1" id="KW-0812">Transmembrane</keyword>
<accession>A0A1I1ETK5</accession>
<dbReference type="Proteomes" id="UP000199058">
    <property type="component" value="Unassembled WGS sequence"/>
</dbReference>
<evidence type="ECO:0000313" key="3">
    <source>
        <dbReference type="Proteomes" id="UP000199058"/>
    </source>
</evidence>
<feature type="transmembrane region" description="Helical" evidence="1">
    <location>
        <begin position="42"/>
        <end position="66"/>
    </location>
</feature>
<evidence type="ECO:0000313" key="2">
    <source>
        <dbReference type="EMBL" id="SFB90337.1"/>
    </source>
</evidence>
<proteinExistence type="predicted"/>
<dbReference type="RefSeq" id="WP_091959549.1">
    <property type="nucleotide sequence ID" value="NZ_FOLH01000001.1"/>
</dbReference>
<evidence type="ECO:0000256" key="1">
    <source>
        <dbReference type="SAM" id="Phobius"/>
    </source>
</evidence>
<reference evidence="2 3" key="1">
    <citation type="submission" date="2016-10" db="EMBL/GenBank/DDBJ databases">
        <authorList>
            <person name="de Groot N.N."/>
        </authorList>
    </citation>
    <scope>NUCLEOTIDE SEQUENCE [LARGE SCALE GENOMIC DNA]</scope>
    <source>
        <strain evidence="2 3">DSM 18438</strain>
    </source>
</reference>
<protein>
    <submittedName>
        <fullName evidence="2">Uncharacterized protein</fullName>
    </submittedName>
</protein>
<keyword evidence="3" id="KW-1185">Reference proteome</keyword>
<keyword evidence="1" id="KW-0472">Membrane</keyword>
<dbReference type="AlphaFoldDB" id="A0A1I1ETK5"/>
<sequence length="116" mass="12973">MLSYLERLTQRLAWLRPASLVLALIGLAVVTFSLLVSSYQHLLIPGTLLLLWSLLAYSFLTLFRNLPPAQSSLGLLARIKNKLARGFYWLLACIFVFLSLGIFGITLRGLVIFFSG</sequence>
<organism evidence="2 3">
    <name type="scientific">Marinospirillum celere</name>
    <dbReference type="NCBI Taxonomy" id="1122252"/>
    <lineage>
        <taxon>Bacteria</taxon>
        <taxon>Pseudomonadati</taxon>
        <taxon>Pseudomonadota</taxon>
        <taxon>Gammaproteobacteria</taxon>
        <taxon>Oceanospirillales</taxon>
        <taxon>Oceanospirillaceae</taxon>
        <taxon>Marinospirillum</taxon>
    </lineage>
</organism>
<feature type="transmembrane region" description="Helical" evidence="1">
    <location>
        <begin position="12"/>
        <end position="36"/>
    </location>
</feature>
<keyword evidence="1" id="KW-1133">Transmembrane helix</keyword>
<name>A0A1I1ETK5_9GAMM</name>
<dbReference type="EMBL" id="FOLH01000001">
    <property type="protein sequence ID" value="SFB90337.1"/>
    <property type="molecule type" value="Genomic_DNA"/>
</dbReference>
<feature type="transmembrane region" description="Helical" evidence="1">
    <location>
        <begin position="87"/>
        <end position="114"/>
    </location>
</feature>
<gene>
    <name evidence="2" type="ORF">SAMN05660443_0837</name>
</gene>